<organism evidence="2 3">
    <name type="scientific">Paramecium tetraurelia</name>
    <dbReference type="NCBI Taxonomy" id="5888"/>
    <lineage>
        <taxon>Eukaryota</taxon>
        <taxon>Sar</taxon>
        <taxon>Alveolata</taxon>
        <taxon>Ciliophora</taxon>
        <taxon>Intramacronucleata</taxon>
        <taxon>Oligohymenophorea</taxon>
        <taxon>Peniculida</taxon>
        <taxon>Parameciidae</taxon>
        <taxon>Paramecium</taxon>
    </lineage>
</organism>
<dbReference type="HOGENOM" id="CLU_1345480_0_0_1"/>
<reference evidence="2 3" key="1">
    <citation type="journal article" date="2006" name="Nature">
        <title>Global trends of whole-genome duplications revealed by the ciliate Paramecium tetraurelia.</title>
        <authorList>
            <consortium name="Genoscope"/>
            <person name="Aury J.-M."/>
            <person name="Jaillon O."/>
            <person name="Duret L."/>
            <person name="Noel B."/>
            <person name="Jubin C."/>
            <person name="Porcel B.M."/>
            <person name="Segurens B."/>
            <person name="Daubin V."/>
            <person name="Anthouard V."/>
            <person name="Aiach N."/>
            <person name="Arnaiz O."/>
            <person name="Billaut A."/>
            <person name="Beisson J."/>
            <person name="Blanc I."/>
            <person name="Bouhouche K."/>
            <person name="Camara F."/>
            <person name="Duharcourt S."/>
            <person name="Guigo R."/>
            <person name="Gogendeau D."/>
            <person name="Katinka M."/>
            <person name="Keller A.-M."/>
            <person name="Kissmehl R."/>
            <person name="Klotz C."/>
            <person name="Koll F."/>
            <person name="Le Moue A."/>
            <person name="Lepere C."/>
            <person name="Malinsky S."/>
            <person name="Nowacki M."/>
            <person name="Nowak J.K."/>
            <person name="Plattner H."/>
            <person name="Poulain J."/>
            <person name="Ruiz F."/>
            <person name="Serrano V."/>
            <person name="Zagulski M."/>
            <person name="Dessen P."/>
            <person name="Betermier M."/>
            <person name="Weissenbach J."/>
            <person name="Scarpelli C."/>
            <person name="Schachter V."/>
            <person name="Sperling L."/>
            <person name="Meyer E."/>
            <person name="Cohen J."/>
            <person name="Wincker P."/>
        </authorList>
    </citation>
    <scope>NUCLEOTIDE SEQUENCE [LARGE SCALE GENOMIC DNA]</scope>
    <source>
        <strain evidence="2 3">Stock d4-2</strain>
    </source>
</reference>
<sequence length="204" mass="23790">MAKQSTQEQEQTNKQLRQRDFGENEQYSDQSIYGDEVVQQFNGNTIKIEGFFFNDIYNEKSIQWTIITQKFLNDHLGYGRVKREQIELPIEVLYVNSTNILGQNSSIMEMHIPYYQIVKNVNHIVQAHNQNKQTESRFRYFLIIGQSNEEFDEIIDALNPTECTSFPNCSRQHGYGVFVNDECLVQIQVVCSKIDHNVLIPKGV</sequence>
<dbReference type="KEGG" id="ptm:GSPATT00017211001"/>
<accession>A0DIH2</accession>
<protein>
    <submittedName>
        <fullName evidence="2">Uncharacterized protein</fullName>
    </submittedName>
</protein>
<proteinExistence type="predicted"/>
<evidence type="ECO:0000313" key="3">
    <source>
        <dbReference type="Proteomes" id="UP000000600"/>
    </source>
</evidence>
<keyword evidence="3" id="KW-1185">Reference proteome</keyword>
<dbReference type="InParanoid" id="A0DIH2"/>
<feature type="compositionally biased region" description="Polar residues" evidence="1">
    <location>
        <begin position="1"/>
        <end position="15"/>
    </location>
</feature>
<gene>
    <name evidence="2" type="ORF">GSPATT00017211001</name>
</gene>
<dbReference type="EMBL" id="CT868441">
    <property type="protein sequence ID" value="CAK82839.1"/>
    <property type="molecule type" value="Genomic_DNA"/>
</dbReference>
<dbReference type="Proteomes" id="UP000000600">
    <property type="component" value="Unassembled WGS sequence"/>
</dbReference>
<dbReference type="GeneID" id="5036021"/>
<feature type="region of interest" description="Disordered" evidence="1">
    <location>
        <begin position="1"/>
        <end position="27"/>
    </location>
</feature>
<evidence type="ECO:0000256" key="1">
    <source>
        <dbReference type="SAM" id="MobiDB-lite"/>
    </source>
</evidence>
<dbReference type="AlphaFoldDB" id="A0DIH2"/>
<dbReference type="RefSeq" id="XP_001450236.1">
    <property type="nucleotide sequence ID" value="XM_001450199.1"/>
</dbReference>
<name>A0DIH2_PARTE</name>
<evidence type="ECO:0000313" key="2">
    <source>
        <dbReference type="EMBL" id="CAK82839.1"/>
    </source>
</evidence>